<dbReference type="OMA" id="MPSSPCQ"/>
<evidence type="ECO:0000256" key="1">
    <source>
        <dbReference type="SAM" id="MobiDB-lite"/>
    </source>
</evidence>
<gene>
    <name evidence="2" type="ORF">COCHEDRAFT_1022592</name>
</gene>
<dbReference type="HOGENOM" id="CLU_3086884_0_0_1"/>
<proteinExistence type="predicted"/>
<evidence type="ECO:0000313" key="2">
    <source>
        <dbReference type="EMBL" id="EMD89064.1"/>
    </source>
</evidence>
<reference evidence="3" key="2">
    <citation type="journal article" date="2013" name="PLoS Genet.">
        <title>Comparative genome structure, secondary metabolite, and effector coding capacity across Cochliobolus pathogens.</title>
        <authorList>
            <person name="Condon B.J."/>
            <person name="Leng Y."/>
            <person name="Wu D."/>
            <person name="Bushley K.E."/>
            <person name="Ohm R.A."/>
            <person name="Otillar R."/>
            <person name="Martin J."/>
            <person name="Schackwitz W."/>
            <person name="Grimwood J."/>
            <person name="MohdZainudin N."/>
            <person name="Xue C."/>
            <person name="Wang R."/>
            <person name="Manning V.A."/>
            <person name="Dhillon B."/>
            <person name="Tu Z.J."/>
            <person name="Steffenson B.J."/>
            <person name="Salamov A."/>
            <person name="Sun H."/>
            <person name="Lowry S."/>
            <person name="LaButti K."/>
            <person name="Han J."/>
            <person name="Copeland A."/>
            <person name="Lindquist E."/>
            <person name="Barry K."/>
            <person name="Schmutz J."/>
            <person name="Baker S.E."/>
            <person name="Ciuffetti L.M."/>
            <person name="Grigoriev I.V."/>
            <person name="Zhong S."/>
            <person name="Turgeon B.G."/>
        </authorList>
    </citation>
    <scope>NUCLEOTIDE SEQUENCE [LARGE SCALE GENOMIC DNA]</scope>
    <source>
        <strain evidence="3">C5 / ATCC 48332 / race O</strain>
    </source>
</reference>
<sequence>MPSAPHVAKISAMQPAEPPQLSVSALTSELRMPSSPCQVAKTGPANFSKNFT</sequence>
<accession>M2TRA6</accession>
<reference evidence="2 3" key="1">
    <citation type="journal article" date="2012" name="PLoS Pathog.">
        <title>Diverse lifestyles and strategies of plant pathogenesis encoded in the genomes of eighteen Dothideomycetes fungi.</title>
        <authorList>
            <person name="Ohm R.A."/>
            <person name="Feau N."/>
            <person name="Henrissat B."/>
            <person name="Schoch C.L."/>
            <person name="Horwitz B.A."/>
            <person name="Barry K.W."/>
            <person name="Condon B.J."/>
            <person name="Copeland A.C."/>
            <person name="Dhillon B."/>
            <person name="Glaser F."/>
            <person name="Hesse C.N."/>
            <person name="Kosti I."/>
            <person name="LaButti K."/>
            <person name="Lindquist E.A."/>
            <person name="Lucas S."/>
            <person name="Salamov A.A."/>
            <person name="Bradshaw R.E."/>
            <person name="Ciuffetti L."/>
            <person name="Hamelin R.C."/>
            <person name="Kema G.H.J."/>
            <person name="Lawrence C."/>
            <person name="Scott J.A."/>
            <person name="Spatafora J.W."/>
            <person name="Turgeon B.G."/>
            <person name="de Wit P.J.G.M."/>
            <person name="Zhong S."/>
            <person name="Goodwin S.B."/>
            <person name="Grigoriev I.V."/>
        </authorList>
    </citation>
    <scope>NUCLEOTIDE SEQUENCE [LARGE SCALE GENOMIC DNA]</scope>
    <source>
        <strain evidence="3">C5 / ATCC 48332 / race O</strain>
    </source>
</reference>
<evidence type="ECO:0000313" key="3">
    <source>
        <dbReference type="Proteomes" id="UP000016936"/>
    </source>
</evidence>
<dbReference type="OrthoDB" id="3677316at2759"/>
<protein>
    <submittedName>
        <fullName evidence="2">Uncharacterized protein</fullName>
    </submittedName>
</protein>
<dbReference type="EMBL" id="KB445579">
    <property type="protein sequence ID" value="EMD89064.1"/>
    <property type="molecule type" value="Genomic_DNA"/>
</dbReference>
<dbReference type="AlphaFoldDB" id="M2TRA6"/>
<dbReference type="Proteomes" id="UP000016936">
    <property type="component" value="Unassembled WGS sequence"/>
</dbReference>
<organism evidence="2 3">
    <name type="scientific">Cochliobolus heterostrophus (strain C5 / ATCC 48332 / race O)</name>
    <name type="common">Southern corn leaf blight fungus</name>
    <name type="synonym">Bipolaris maydis</name>
    <dbReference type="NCBI Taxonomy" id="701091"/>
    <lineage>
        <taxon>Eukaryota</taxon>
        <taxon>Fungi</taxon>
        <taxon>Dikarya</taxon>
        <taxon>Ascomycota</taxon>
        <taxon>Pezizomycotina</taxon>
        <taxon>Dothideomycetes</taxon>
        <taxon>Pleosporomycetidae</taxon>
        <taxon>Pleosporales</taxon>
        <taxon>Pleosporineae</taxon>
        <taxon>Pleosporaceae</taxon>
        <taxon>Bipolaris</taxon>
    </lineage>
</organism>
<keyword evidence="3" id="KW-1185">Reference proteome</keyword>
<name>M2TRA6_COCH5</name>
<feature type="region of interest" description="Disordered" evidence="1">
    <location>
        <begin position="1"/>
        <end position="22"/>
    </location>
</feature>